<evidence type="ECO:0000256" key="1">
    <source>
        <dbReference type="SAM" id="MobiDB-lite"/>
    </source>
</evidence>
<dbReference type="RefSeq" id="WP_253239569.1">
    <property type="nucleotide sequence ID" value="NZ_JAMYJR010000026.1"/>
</dbReference>
<feature type="region of interest" description="Disordered" evidence="1">
    <location>
        <begin position="477"/>
        <end position="502"/>
    </location>
</feature>
<protein>
    <submittedName>
        <fullName evidence="3">Alkaline phosphatase family protein</fullName>
    </submittedName>
</protein>
<feature type="compositionally biased region" description="Low complexity" evidence="1">
    <location>
        <begin position="477"/>
        <end position="487"/>
    </location>
</feature>
<keyword evidence="2" id="KW-1133">Transmembrane helix</keyword>
<keyword evidence="4" id="KW-1185">Reference proteome</keyword>
<dbReference type="InterPro" id="IPR002591">
    <property type="entry name" value="Phosphodiest/P_Trfase"/>
</dbReference>
<dbReference type="InterPro" id="IPR017850">
    <property type="entry name" value="Alkaline_phosphatase_core_sf"/>
</dbReference>
<sequence>MAISPRDPVAAPVARSWRAELRVLLSWRRILNRLRAVLRSALVTFVVLTVTLWLMPGVESNDVVDTLGLVAIVAGVGAVLRPLLLLGITALGGWGAMLLGVIAQVVVIVVALELDPANRISGLPSLVVTAILAVVFAAIVDWMADSGTEDTFVREARRLMRGVRRRQARLAGGPLLTFRRPRQGTEPGLLMVQLDGLSEPVLRWAVRAGNLPTLGHWLRSGSHTMRGWHTGLPSTTPASQAGILHGATRQIPAFRWFEKDTGKLMVTNRPRDAAVLEPRLSDGRGLLRDGGVSIGNAFSGDAAVSLLTVSHAALPGRSARGWAAFMASPYGFTRALVLGVGDVFTELYQARLQRRRNLQPRVSRSGAFLALRPASMLLRDVNVSLIAEQMARGAPSIYCDLVDYDEVAHHAGPARPESMRQLESLDRMLGVLERLAPEAARRYHLVVLSDHGQSQGATFKQRYGETLDEVVERFSAPDQADAPQTPAESEATQEPDFPEPPLAPLLVVSSGNLALVYLTRFPERLDRAEIDRVYPRLVHGLVAHPGIGLVIVQTADGPVALGGSGRHRLTDGVVEGVDPLLPYGPRARHDLLRHQQAAHIGDLVLISCVDPVNDEVAAFEELVGSHGGLGGWQTDAVLVHPARWPVTEDDLDGPDAVHRQLVEWLAMLGLRTQPPAADEQLALEHEHIQDQDMARLSRTHDG</sequence>
<feature type="transmembrane region" description="Helical" evidence="2">
    <location>
        <begin position="91"/>
        <end position="111"/>
    </location>
</feature>
<dbReference type="EMBL" id="JAMYJR010000026">
    <property type="protein sequence ID" value="MCO8273495.1"/>
    <property type="molecule type" value="Genomic_DNA"/>
</dbReference>
<comment type="caution">
    <text evidence="3">The sequence shown here is derived from an EMBL/GenBank/DDBJ whole genome shotgun (WGS) entry which is preliminary data.</text>
</comment>
<reference evidence="3 4" key="1">
    <citation type="submission" date="2022-06" db="EMBL/GenBank/DDBJ databases">
        <title>New Species of the Genus Actinoplanes, ActinopZanes ferrugineus.</title>
        <authorList>
            <person name="Ding P."/>
        </authorList>
    </citation>
    <scope>NUCLEOTIDE SEQUENCE [LARGE SCALE GENOMIC DNA]</scope>
    <source>
        <strain evidence="3 4">TRM88003</strain>
    </source>
</reference>
<feature type="transmembrane region" description="Helical" evidence="2">
    <location>
        <begin position="36"/>
        <end position="55"/>
    </location>
</feature>
<evidence type="ECO:0000313" key="3">
    <source>
        <dbReference type="EMBL" id="MCO8273495.1"/>
    </source>
</evidence>
<accession>A0ABT1DRQ4</accession>
<name>A0ABT1DRQ4_9ACTN</name>
<evidence type="ECO:0000256" key="2">
    <source>
        <dbReference type="SAM" id="Phobius"/>
    </source>
</evidence>
<dbReference type="Pfam" id="PF01663">
    <property type="entry name" value="Phosphodiest"/>
    <property type="match status" value="1"/>
</dbReference>
<organism evidence="3 4">
    <name type="scientific">Paractinoplanes aksuensis</name>
    <dbReference type="NCBI Taxonomy" id="2939490"/>
    <lineage>
        <taxon>Bacteria</taxon>
        <taxon>Bacillati</taxon>
        <taxon>Actinomycetota</taxon>
        <taxon>Actinomycetes</taxon>
        <taxon>Micromonosporales</taxon>
        <taxon>Micromonosporaceae</taxon>
        <taxon>Paractinoplanes</taxon>
    </lineage>
</organism>
<evidence type="ECO:0000313" key="4">
    <source>
        <dbReference type="Proteomes" id="UP001523369"/>
    </source>
</evidence>
<keyword evidence="2" id="KW-0812">Transmembrane</keyword>
<dbReference type="Gene3D" id="3.40.720.10">
    <property type="entry name" value="Alkaline Phosphatase, subunit A"/>
    <property type="match status" value="1"/>
</dbReference>
<feature type="transmembrane region" description="Helical" evidence="2">
    <location>
        <begin position="123"/>
        <end position="144"/>
    </location>
</feature>
<dbReference type="SUPFAM" id="SSF53649">
    <property type="entry name" value="Alkaline phosphatase-like"/>
    <property type="match status" value="1"/>
</dbReference>
<proteinExistence type="predicted"/>
<dbReference type="Proteomes" id="UP001523369">
    <property type="component" value="Unassembled WGS sequence"/>
</dbReference>
<keyword evidence="2" id="KW-0472">Membrane</keyword>
<gene>
    <name evidence="3" type="ORF">M1L60_23145</name>
</gene>